<dbReference type="Pfam" id="PF14008">
    <property type="entry name" value="Metallophos_C"/>
    <property type="match status" value="1"/>
</dbReference>
<accession>A0A819ABG2</accession>
<proteinExistence type="predicted"/>
<feature type="non-terminal residue" evidence="3">
    <location>
        <position position="1"/>
    </location>
</feature>
<comment type="caution">
    <text evidence="3">The sequence shown here is derived from an EMBL/GenBank/DDBJ whole genome shotgun (WGS) entry which is preliminary data.</text>
</comment>
<dbReference type="SUPFAM" id="SSF56300">
    <property type="entry name" value="Metallo-dependent phosphatases"/>
    <property type="match status" value="1"/>
</dbReference>
<dbReference type="EMBL" id="CAJNOT010000580">
    <property type="protein sequence ID" value="CAF1026810.1"/>
    <property type="molecule type" value="Genomic_DNA"/>
</dbReference>
<dbReference type="InterPro" id="IPR025733">
    <property type="entry name" value="PAPs_C"/>
</dbReference>
<dbReference type="Proteomes" id="UP000663864">
    <property type="component" value="Unassembled WGS sequence"/>
</dbReference>
<dbReference type="InterPro" id="IPR029052">
    <property type="entry name" value="Metallo-depent_PP-like"/>
</dbReference>
<organism evidence="3 4">
    <name type="scientific">Rotaria sordida</name>
    <dbReference type="NCBI Taxonomy" id="392033"/>
    <lineage>
        <taxon>Eukaryota</taxon>
        <taxon>Metazoa</taxon>
        <taxon>Spiralia</taxon>
        <taxon>Gnathifera</taxon>
        <taxon>Rotifera</taxon>
        <taxon>Eurotatoria</taxon>
        <taxon>Bdelloidea</taxon>
        <taxon>Philodinida</taxon>
        <taxon>Philodinidae</taxon>
        <taxon>Rotaria</taxon>
    </lineage>
</organism>
<protein>
    <recommendedName>
        <fullName evidence="1">Purple acid phosphatase C-terminal domain-containing protein</fullName>
    </recommendedName>
</protein>
<dbReference type="EMBL" id="CAJOBD010001223">
    <property type="protein sequence ID" value="CAF3775437.1"/>
    <property type="molecule type" value="Genomic_DNA"/>
</dbReference>
<gene>
    <name evidence="3" type="ORF">JBS370_LOCUS13929</name>
    <name evidence="2" type="ORF">ZHD862_LOCUS13829</name>
</gene>
<evidence type="ECO:0000313" key="2">
    <source>
        <dbReference type="EMBL" id="CAF1026810.1"/>
    </source>
</evidence>
<dbReference type="Gene3D" id="3.60.21.10">
    <property type="match status" value="2"/>
</dbReference>
<evidence type="ECO:0000313" key="4">
    <source>
        <dbReference type="Proteomes" id="UP000663836"/>
    </source>
</evidence>
<sequence>GFVHVFSLSCESDFPNAPSGNLLDTETQVNWLKNDLAAVNRSITPWIVVQCHRSWKGSIAIQGLWDGGKKTADYINPDGPIYITNGAIGNPEGNDYVSKRSSDSCRIITDPGFGILTLINAGHATFSFYRTSDLVELDRINIIKAR</sequence>
<name>A0A819ABG2_9BILA</name>
<reference evidence="3" key="1">
    <citation type="submission" date="2021-02" db="EMBL/GenBank/DDBJ databases">
        <authorList>
            <person name="Nowell W R."/>
        </authorList>
    </citation>
    <scope>NUCLEOTIDE SEQUENCE</scope>
</reference>
<feature type="domain" description="Purple acid phosphatase C-terminal" evidence="1">
    <location>
        <begin position="79"/>
        <end position="134"/>
    </location>
</feature>
<dbReference type="Proteomes" id="UP000663836">
    <property type="component" value="Unassembled WGS sequence"/>
</dbReference>
<evidence type="ECO:0000259" key="1">
    <source>
        <dbReference type="Pfam" id="PF14008"/>
    </source>
</evidence>
<dbReference type="PANTHER" id="PTHR45867">
    <property type="entry name" value="PURPLE ACID PHOSPHATASE"/>
    <property type="match status" value="1"/>
</dbReference>
<dbReference type="AlphaFoldDB" id="A0A819ABG2"/>
<evidence type="ECO:0000313" key="3">
    <source>
        <dbReference type="EMBL" id="CAF3775437.1"/>
    </source>
</evidence>